<proteinExistence type="inferred from homology"/>
<dbReference type="InterPro" id="IPR011278">
    <property type="entry name" value="2-MeCitrate/Citrate_synth_II"/>
</dbReference>
<dbReference type="AlphaFoldDB" id="A0AA41WBE1"/>
<reference evidence="8" key="1">
    <citation type="submission" date="2022-06" db="EMBL/GenBank/DDBJ databases">
        <title>CFH 74404 Thermomicrobiaceae sp.</title>
        <authorList>
            <person name="Ming H."/>
            <person name="Li W.-J."/>
            <person name="Zhao Z."/>
        </authorList>
    </citation>
    <scope>NUCLEOTIDE SEQUENCE</scope>
    <source>
        <strain evidence="8">CFH 74404</strain>
    </source>
</reference>
<evidence type="ECO:0000256" key="1">
    <source>
        <dbReference type="ARBA" id="ARBA00004751"/>
    </source>
</evidence>
<keyword evidence="4 6" id="KW-0808">Transferase</keyword>
<evidence type="ECO:0000313" key="8">
    <source>
        <dbReference type="EMBL" id="MCM8748567.1"/>
    </source>
</evidence>
<comment type="pathway">
    <text evidence="1">Carbohydrate metabolism; tricarboxylic acid cycle; isocitrate from oxaloacetate: step 1/2.</text>
</comment>
<dbReference type="InterPro" id="IPR024176">
    <property type="entry name" value="Citrate_synthase_bac-typ"/>
</dbReference>
<dbReference type="InterPro" id="IPR016143">
    <property type="entry name" value="Citrate_synth-like_sm_a-sub"/>
</dbReference>
<protein>
    <recommendedName>
        <fullName evidence="6">Citrate synthase</fullName>
    </recommendedName>
</protein>
<dbReference type="PANTHER" id="PTHR11739:SF4">
    <property type="entry name" value="CITRATE SYNTHASE, PEROXISOMAL"/>
    <property type="match status" value="1"/>
</dbReference>
<name>A0AA41WBE1_9BACT</name>
<dbReference type="PRINTS" id="PR00143">
    <property type="entry name" value="CITRTSNTHASE"/>
</dbReference>
<dbReference type="GO" id="GO:0005829">
    <property type="term" value="C:cytosol"/>
    <property type="evidence" value="ECO:0007669"/>
    <property type="project" value="TreeGrafter"/>
</dbReference>
<dbReference type="Gene3D" id="1.10.230.10">
    <property type="entry name" value="Cytochrome P450-Terp, domain 2"/>
    <property type="match status" value="1"/>
</dbReference>
<dbReference type="GO" id="GO:0006099">
    <property type="term" value="P:tricarboxylic acid cycle"/>
    <property type="evidence" value="ECO:0007669"/>
    <property type="project" value="UniProtKB-KW"/>
</dbReference>
<dbReference type="EMBL" id="JAMSLR010000003">
    <property type="protein sequence ID" value="MCM8748567.1"/>
    <property type="molecule type" value="Genomic_DNA"/>
</dbReference>
<evidence type="ECO:0000313" key="9">
    <source>
        <dbReference type="Proteomes" id="UP001165306"/>
    </source>
</evidence>
<feature type="active site" evidence="7">
    <location>
        <position position="264"/>
    </location>
</feature>
<dbReference type="PANTHER" id="PTHR11739">
    <property type="entry name" value="CITRATE SYNTHASE"/>
    <property type="match status" value="1"/>
</dbReference>
<dbReference type="GO" id="GO:0005975">
    <property type="term" value="P:carbohydrate metabolic process"/>
    <property type="evidence" value="ECO:0007669"/>
    <property type="project" value="TreeGrafter"/>
</dbReference>
<organism evidence="8 9">
    <name type="scientific">Thermalbibacter longus</name>
    <dbReference type="NCBI Taxonomy" id="2951981"/>
    <lineage>
        <taxon>Bacteria</taxon>
        <taxon>Pseudomonadati</taxon>
        <taxon>Thermomicrobiota</taxon>
        <taxon>Thermomicrobia</taxon>
        <taxon>Thermomicrobiales</taxon>
        <taxon>Thermomicrobiaceae</taxon>
        <taxon>Thermalbibacter</taxon>
    </lineage>
</organism>
<dbReference type="NCBIfam" id="TIGR01800">
    <property type="entry name" value="cit_synth_II"/>
    <property type="match status" value="1"/>
</dbReference>
<sequence length="384" mass="42266">MSQSGSTIVAPGLEGVVVAETALSEVDGLNGRLAYRGFSIDDLARHATYEEVLYLLWHGELPARDELAALHRELAANRALPEEVRRAIEALPRSGEPIDALRAGVTALGMTDPEIRDLSPEGILRRGLRLVAMMPTMLAAYARLRQGEQPVEPDPELGQAGNFLSMLYGRRPTETQQAAFNCYLVLLAEHSLNASTFALRVTISTLADLYAAVAAALAALKGDAHGGANQRAMEMLLEIGSPDNVVDYVEESLRIKRRLMGIGHRVYRTRDPRAAHLMGWSKAVAEESGERTWHTIAERLEEVTANHPYYVERKLYPNVEFYSAPLLYGLGLAPDLMPGAFAISRVAGWVAHALEQLASNRLIRPQASYVGERERHFVPLDQRG</sequence>
<dbReference type="Pfam" id="PF00285">
    <property type="entry name" value="Citrate_synt"/>
    <property type="match status" value="1"/>
</dbReference>
<evidence type="ECO:0000256" key="7">
    <source>
        <dbReference type="PIRSR" id="PIRSR001369-1"/>
    </source>
</evidence>
<dbReference type="GO" id="GO:0036440">
    <property type="term" value="F:citrate synthase activity"/>
    <property type="evidence" value="ECO:0007669"/>
    <property type="project" value="UniProtKB-EC"/>
</dbReference>
<accession>A0AA41WBE1</accession>
<evidence type="ECO:0000256" key="4">
    <source>
        <dbReference type="ARBA" id="ARBA00022679"/>
    </source>
</evidence>
<gene>
    <name evidence="8" type="ORF">NET02_05365</name>
</gene>
<dbReference type="SUPFAM" id="SSF48256">
    <property type="entry name" value="Citrate synthase"/>
    <property type="match status" value="1"/>
</dbReference>
<comment type="caution">
    <text evidence="8">The sequence shown here is derived from an EMBL/GenBank/DDBJ whole genome shotgun (WGS) entry which is preliminary data.</text>
</comment>
<dbReference type="Proteomes" id="UP001165306">
    <property type="component" value="Unassembled WGS sequence"/>
</dbReference>
<dbReference type="Gene3D" id="1.10.580.10">
    <property type="entry name" value="Citrate Synthase, domain 1"/>
    <property type="match status" value="1"/>
</dbReference>
<dbReference type="InterPro" id="IPR036969">
    <property type="entry name" value="Citrate_synthase_sf"/>
</dbReference>
<feature type="active site" evidence="7">
    <location>
        <position position="320"/>
    </location>
</feature>
<evidence type="ECO:0000256" key="2">
    <source>
        <dbReference type="ARBA" id="ARBA00010566"/>
    </source>
</evidence>
<keyword evidence="9" id="KW-1185">Reference proteome</keyword>
<comment type="catalytic activity">
    <reaction evidence="5">
        <text>oxaloacetate + acetyl-CoA + H2O = citrate + CoA + H(+)</text>
        <dbReference type="Rhea" id="RHEA:16845"/>
        <dbReference type="ChEBI" id="CHEBI:15377"/>
        <dbReference type="ChEBI" id="CHEBI:15378"/>
        <dbReference type="ChEBI" id="CHEBI:16452"/>
        <dbReference type="ChEBI" id="CHEBI:16947"/>
        <dbReference type="ChEBI" id="CHEBI:57287"/>
        <dbReference type="ChEBI" id="CHEBI:57288"/>
        <dbReference type="EC" id="2.3.3.16"/>
    </reaction>
</comment>
<evidence type="ECO:0000256" key="6">
    <source>
        <dbReference type="PIRNR" id="PIRNR001369"/>
    </source>
</evidence>
<evidence type="ECO:0000256" key="5">
    <source>
        <dbReference type="ARBA" id="ARBA00049288"/>
    </source>
</evidence>
<dbReference type="InterPro" id="IPR002020">
    <property type="entry name" value="Citrate_synthase"/>
</dbReference>
<dbReference type="RefSeq" id="WP_284056349.1">
    <property type="nucleotide sequence ID" value="NZ_JAMSLR010000003.1"/>
</dbReference>
<dbReference type="InterPro" id="IPR016142">
    <property type="entry name" value="Citrate_synth-like_lrg_a-sub"/>
</dbReference>
<keyword evidence="3" id="KW-0816">Tricarboxylic acid cycle</keyword>
<comment type="similarity">
    <text evidence="2 6">Belongs to the citrate synthase family.</text>
</comment>
<dbReference type="PIRSF" id="PIRSF001369">
    <property type="entry name" value="Citrate_synth"/>
    <property type="match status" value="1"/>
</dbReference>
<evidence type="ECO:0000256" key="3">
    <source>
        <dbReference type="ARBA" id="ARBA00022532"/>
    </source>
</evidence>